<dbReference type="PANTHER" id="PTHR31460">
    <property type="match status" value="1"/>
</dbReference>
<sequence length="336" mass="35122">MPYSSLLPSTGQFSLFSLARLAAFTLAFTGALTSCSDDDETPTTPANPAKITVPQAALSPEGVQYDEANKRFLVSSRTKGQIGTVKDDSTYAVLADNAQLISTIGLNLDAGRNRVLVAVSDAGGNSSRTSAATLRKLAAVASFNATTGALISYTDLGSKAATYTQHFANDIAVDGQGNAYITDSFAPVIYKLDLQGNATVFLENAEFSGGGGFGLNGIVYHPDGYLLVAKTSDGSLYKVLLSNPVLFTKVAVSQSLTGADGLLLFDPQTLLLVSGGQSTVFRLTTTNNWTSAAESGKFATGAVSPTTITRRTPADAYVLYPFQATSPRFAITKVGF</sequence>
<reference evidence="2 3" key="1">
    <citation type="submission" date="2017-11" db="EMBL/GenBank/DDBJ databases">
        <title>Genomic Encyclopedia of Archaeal and Bacterial Type Strains, Phase II (KMG-II): From Individual Species to Whole Genera.</title>
        <authorList>
            <person name="Goeker M."/>
        </authorList>
    </citation>
    <scope>NUCLEOTIDE SEQUENCE [LARGE SCALE GENOMIC DNA]</scope>
    <source>
        <strain evidence="2 3">DSM 11115</strain>
    </source>
</reference>
<keyword evidence="1" id="KW-0732">Signal</keyword>
<dbReference type="RefSeq" id="WP_157807188.1">
    <property type="nucleotide sequence ID" value="NZ_PGFA01000001.1"/>
</dbReference>
<evidence type="ECO:0000313" key="3">
    <source>
        <dbReference type="Proteomes" id="UP000228535"/>
    </source>
</evidence>
<dbReference type="Proteomes" id="UP000228535">
    <property type="component" value="Unassembled WGS sequence"/>
</dbReference>
<feature type="signal peptide" evidence="1">
    <location>
        <begin position="1"/>
        <end position="19"/>
    </location>
</feature>
<dbReference type="EMBL" id="PGFA01000001">
    <property type="protein sequence ID" value="PJJ58593.1"/>
    <property type="molecule type" value="Genomic_DNA"/>
</dbReference>
<keyword evidence="3" id="KW-1185">Reference proteome</keyword>
<evidence type="ECO:0000313" key="2">
    <source>
        <dbReference type="EMBL" id="PJJ58593.1"/>
    </source>
</evidence>
<proteinExistence type="predicted"/>
<dbReference type="PANTHER" id="PTHR31460:SF3">
    <property type="entry name" value="MESOCENTIN"/>
    <property type="match status" value="1"/>
</dbReference>
<evidence type="ECO:0000256" key="1">
    <source>
        <dbReference type="SAM" id="SignalP"/>
    </source>
</evidence>
<name>A0A2M9BKX5_9BACT</name>
<dbReference type="AlphaFoldDB" id="A0A2M9BKX5"/>
<dbReference type="InterPro" id="IPR053224">
    <property type="entry name" value="Sensory_adhesion_molecule"/>
</dbReference>
<dbReference type="OrthoDB" id="8584394at2"/>
<dbReference type="SUPFAM" id="SSF63829">
    <property type="entry name" value="Calcium-dependent phosphotriesterase"/>
    <property type="match status" value="1"/>
</dbReference>
<gene>
    <name evidence="2" type="ORF">CLV45_0003</name>
</gene>
<feature type="chain" id="PRO_5014715151" description="SMP-30/gluconolaconase/LRE-like protein" evidence="1">
    <location>
        <begin position="20"/>
        <end position="336"/>
    </location>
</feature>
<evidence type="ECO:0008006" key="4">
    <source>
        <dbReference type="Google" id="ProtNLM"/>
    </source>
</evidence>
<accession>A0A2M9BKX5</accession>
<protein>
    <recommendedName>
        <fullName evidence="4">SMP-30/gluconolaconase/LRE-like protein</fullName>
    </recommendedName>
</protein>
<dbReference type="Gene3D" id="2.120.10.30">
    <property type="entry name" value="TolB, C-terminal domain"/>
    <property type="match status" value="1"/>
</dbReference>
<comment type="caution">
    <text evidence="2">The sequence shown here is derived from an EMBL/GenBank/DDBJ whole genome shotgun (WGS) entry which is preliminary data.</text>
</comment>
<organism evidence="2 3">
    <name type="scientific">Hymenobacter chitinivorans DSM 11115</name>
    <dbReference type="NCBI Taxonomy" id="1121954"/>
    <lineage>
        <taxon>Bacteria</taxon>
        <taxon>Pseudomonadati</taxon>
        <taxon>Bacteroidota</taxon>
        <taxon>Cytophagia</taxon>
        <taxon>Cytophagales</taxon>
        <taxon>Hymenobacteraceae</taxon>
        <taxon>Hymenobacter</taxon>
    </lineage>
</organism>
<dbReference type="InterPro" id="IPR011042">
    <property type="entry name" value="6-blade_b-propeller_TolB-like"/>
</dbReference>